<dbReference type="EMBL" id="CP080590">
    <property type="protein sequence ID" value="QYO77194.1"/>
    <property type="molecule type" value="Genomic_DNA"/>
</dbReference>
<proteinExistence type="predicted"/>
<name>A0ABX8WGL5_9HYPH</name>
<organism evidence="1 2">
    <name type="scientific">Devosia salina</name>
    <dbReference type="NCBI Taxonomy" id="2860336"/>
    <lineage>
        <taxon>Bacteria</taxon>
        <taxon>Pseudomonadati</taxon>
        <taxon>Pseudomonadota</taxon>
        <taxon>Alphaproteobacteria</taxon>
        <taxon>Hyphomicrobiales</taxon>
        <taxon>Devosiaceae</taxon>
        <taxon>Devosia</taxon>
    </lineage>
</organism>
<evidence type="ECO:0000313" key="2">
    <source>
        <dbReference type="Proteomes" id="UP000825799"/>
    </source>
</evidence>
<gene>
    <name evidence="1" type="ORF">K1X15_00885</name>
</gene>
<reference evidence="1 2" key="1">
    <citation type="submission" date="2021-08" db="EMBL/GenBank/DDBJ databases">
        <title>Devosia salina sp. nov., isolated from the South China Sea sediment.</title>
        <authorList>
            <person name="Zhou Z."/>
        </authorList>
    </citation>
    <scope>NUCLEOTIDE SEQUENCE [LARGE SCALE GENOMIC DNA]</scope>
    <source>
        <strain evidence="1 2">SCS-3</strain>
    </source>
</reference>
<accession>A0ABX8WGL5</accession>
<keyword evidence="2" id="KW-1185">Reference proteome</keyword>
<evidence type="ECO:0008006" key="3">
    <source>
        <dbReference type="Google" id="ProtNLM"/>
    </source>
</evidence>
<evidence type="ECO:0000313" key="1">
    <source>
        <dbReference type="EMBL" id="QYO77194.1"/>
    </source>
</evidence>
<protein>
    <recommendedName>
        <fullName evidence="3">PIN domain-containing protein</fullName>
    </recommendedName>
</protein>
<sequence length="146" mass="15899">MSLPEVNGWLIDYRTAHDIFSSGNNQKISHCVELCVAGTLFCCFCEKEFFNGFPPLKSSFIAEQDRVLVPDERVLQRALAIADSKVGSNRLKGNDAAVFLAATALENDYGVISDHTSIVFSTIHDIGGKYGIPVFSSQSYFAGVGI</sequence>
<dbReference type="Proteomes" id="UP000825799">
    <property type="component" value="Chromosome"/>
</dbReference>
<dbReference type="RefSeq" id="WP_220305656.1">
    <property type="nucleotide sequence ID" value="NZ_CP080590.1"/>
</dbReference>